<keyword evidence="3 7" id="KW-0813">Transport</keyword>
<reference evidence="10" key="1">
    <citation type="submission" date="2022-12" db="EMBL/GenBank/DDBJ databases">
        <title>Draft genome assemblies for two species of Escallonia (Escalloniales).</title>
        <authorList>
            <person name="Chanderbali A."/>
            <person name="Dervinis C."/>
            <person name="Anghel I."/>
            <person name="Soltis D."/>
            <person name="Soltis P."/>
            <person name="Zapata F."/>
        </authorList>
    </citation>
    <scope>NUCLEOTIDE SEQUENCE</scope>
    <source>
        <strain evidence="10">UCBG92.1500</strain>
        <tissue evidence="10">Leaf</tissue>
    </source>
</reference>
<dbReference type="CDD" id="cd11685">
    <property type="entry name" value="UEV_TSG101-like"/>
    <property type="match status" value="1"/>
</dbReference>
<dbReference type="PANTHER" id="PTHR23306">
    <property type="entry name" value="TUMOR SUSCEPTIBILITY GENE 101 PROTEIN-RELATED"/>
    <property type="match status" value="1"/>
</dbReference>
<evidence type="ECO:0000313" key="11">
    <source>
        <dbReference type="Proteomes" id="UP001187471"/>
    </source>
</evidence>
<dbReference type="Gene3D" id="6.10.140.820">
    <property type="match status" value="1"/>
</dbReference>
<dbReference type="Gene3D" id="3.10.110.10">
    <property type="entry name" value="Ubiquitin Conjugating Enzyme"/>
    <property type="match status" value="1"/>
</dbReference>
<dbReference type="Pfam" id="PF09454">
    <property type="entry name" value="Vps23_core"/>
    <property type="match status" value="1"/>
</dbReference>
<proteinExistence type="inferred from homology"/>
<evidence type="ECO:0000259" key="9">
    <source>
        <dbReference type="PROSITE" id="PS51322"/>
    </source>
</evidence>
<keyword evidence="6" id="KW-0175">Coiled coil</keyword>
<evidence type="ECO:0000256" key="6">
    <source>
        <dbReference type="ARBA" id="ARBA00023054"/>
    </source>
</evidence>
<dbReference type="InterPro" id="IPR052070">
    <property type="entry name" value="ESCRT-I_UEV_domain"/>
</dbReference>
<dbReference type="InterPro" id="IPR008883">
    <property type="entry name" value="UEV_N"/>
</dbReference>
<evidence type="ECO:0000256" key="5">
    <source>
        <dbReference type="ARBA" id="ARBA00022927"/>
    </source>
</evidence>
<dbReference type="GO" id="GO:0043130">
    <property type="term" value="F:ubiquitin binding"/>
    <property type="evidence" value="ECO:0007669"/>
    <property type="project" value="TreeGrafter"/>
</dbReference>
<evidence type="ECO:0000256" key="2">
    <source>
        <dbReference type="ARBA" id="ARBA00009594"/>
    </source>
</evidence>
<accession>A0AA88RDY7</accession>
<dbReference type="AlphaFoldDB" id="A0AA88RDY7"/>
<dbReference type="InterPro" id="IPR017916">
    <property type="entry name" value="SB_dom"/>
</dbReference>
<organism evidence="10 11">
    <name type="scientific">Escallonia rubra</name>
    <dbReference type="NCBI Taxonomy" id="112253"/>
    <lineage>
        <taxon>Eukaryota</taxon>
        <taxon>Viridiplantae</taxon>
        <taxon>Streptophyta</taxon>
        <taxon>Embryophyta</taxon>
        <taxon>Tracheophyta</taxon>
        <taxon>Spermatophyta</taxon>
        <taxon>Magnoliopsida</taxon>
        <taxon>eudicotyledons</taxon>
        <taxon>Gunneridae</taxon>
        <taxon>Pentapetalae</taxon>
        <taxon>asterids</taxon>
        <taxon>campanulids</taxon>
        <taxon>Escalloniales</taxon>
        <taxon>Escalloniaceae</taxon>
        <taxon>Escallonia</taxon>
    </lineage>
</organism>
<evidence type="ECO:0000256" key="4">
    <source>
        <dbReference type="ARBA" id="ARBA00022753"/>
    </source>
</evidence>
<dbReference type="InterPro" id="IPR016135">
    <property type="entry name" value="UBQ-conjugating_enzyme/RWD"/>
</dbReference>
<keyword evidence="4" id="KW-0967">Endosome</keyword>
<feature type="domain" description="SB" evidence="8">
    <location>
        <begin position="275"/>
        <end position="331"/>
    </location>
</feature>
<dbReference type="PROSITE" id="PS51322">
    <property type="entry name" value="UEV"/>
    <property type="match status" value="1"/>
</dbReference>
<comment type="caution">
    <text evidence="10">The sequence shown here is derived from an EMBL/GenBank/DDBJ whole genome shotgun (WGS) entry which is preliminary data.</text>
</comment>
<keyword evidence="5 7" id="KW-0653">Protein transport</keyword>
<evidence type="ECO:0000256" key="7">
    <source>
        <dbReference type="PROSITE-ProRule" id="PRU00644"/>
    </source>
</evidence>
<evidence type="ECO:0000259" key="8">
    <source>
        <dbReference type="PROSITE" id="PS51312"/>
    </source>
</evidence>
<dbReference type="Proteomes" id="UP001187471">
    <property type="component" value="Unassembled WGS sequence"/>
</dbReference>
<dbReference type="GO" id="GO:0015031">
    <property type="term" value="P:protein transport"/>
    <property type="evidence" value="ECO:0007669"/>
    <property type="project" value="UniProtKB-UniRule"/>
</dbReference>
<comment type="similarity">
    <text evidence="2">Belongs to the ubiquitin-conjugating enzyme family. UEV subfamily.</text>
</comment>
<name>A0AA88RDY7_9ASTE</name>
<dbReference type="SUPFAM" id="SSF140111">
    <property type="entry name" value="Endosomal sorting complex assembly domain"/>
    <property type="match status" value="1"/>
</dbReference>
<dbReference type="PROSITE" id="PS51312">
    <property type="entry name" value="SB"/>
    <property type="match status" value="1"/>
</dbReference>
<sequence>MASLPSPMSPIQFIDAALFCTSTFALSYMDPDQKWLIRKHLVTLLQDFPSLMPSTDTFNYNDGTVANLLNAKGDLHLSHSAPPIYITIWVHENYPYAPPNVYVNSSNPTSQVSQEFDLHHQPFVDASSGAFTTPYLQSWLHPRCNLSDLVHNLVKLLSSNHPSEFHTHPSRVSKLEAMDRLSCTLCNDVSAVRAITEIETEELSVIQVEVLKRADIAASMIIGLEHENFNLKKKVMELTEEADVLKNWLKIHERSIIDVVVAGEGAEENAFEAVDKESNMALNCLAEDMALEDLMYALDKAVLEGVVSFVVYIRQVRELAREQFFRRARFC</sequence>
<protein>
    <recommendedName>
        <fullName evidence="12">Protein ELC-like</fullName>
    </recommendedName>
</protein>
<dbReference type="Pfam" id="PF05743">
    <property type="entry name" value="UEV"/>
    <property type="match status" value="1"/>
</dbReference>
<dbReference type="GO" id="GO:0008333">
    <property type="term" value="P:endosome to lysosome transport"/>
    <property type="evidence" value="ECO:0007669"/>
    <property type="project" value="TreeGrafter"/>
</dbReference>
<dbReference type="EMBL" id="JAVXUO010001014">
    <property type="protein sequence ID" value="KAK2987112.1"/>
    <property type="molecule type" value="Genomic_DNA"/>
</dbReference>
<evidence type="ECO:0008006" key="12">
    <source>
        <dbReference type="Google" id="ProtNLM"/>
    </source>
</evidence>
<gene>
    <name evidence="10" type="ORF">RJ640_019672</name>
</gene>
<comment type="subcellular location">
    <subcellularLocation>
        <location evidence="1">Endosome</location>
    </subcellularLocation>
</comment>
<evidence type="ECO:0000256" key="1">
    <source>
        <dbReference type="ARBA" id="ARBA00004177"/>
    </source>
</evidence>
<dbReference type="SUPFAM" id="SSF54495">
    <property type="entry name" value="UBC-like"/>
    <property type="match status" value="1"/>
</dbReference>
<evidence type="ECO:0000256" key="3">
    <source>
        <dbReference type="ARBA" id="ARBA00022448"/>
    </source>
</evidence>
<feature type="domain" description="UEV" evidence="9">
    <location>
        <begin position="18"/>
        <end position="167"/>
    </location>
</feature>
<dbReference type="PANTHER" id="PTHR23306:SF21">
    <property type="entry name" value="UBIQUITIN-CONJUGATING ENZYME_RWD-LIKE PROTEIN"/>
    <property type="match status" value="1"/>
</dbReference>
<dbReference type="InterPro" id="IPR037202">
    <property type="entry name" value="ESCRT_assembly_dom"/>
</dbReference>
<evidence type="ECO:0000313" key="10">
    <source>
        <dbReference type="EMBL" id="KAK2987112.1"/>
    </source>
</evidence>
<dbReference type="GO" id="GO:0000813">
    <property type="term" value="C:ESCRT I complex"/>
    <property type="evidence" value="ECO:0007669"/>
    <property type="project" value="TreeGrafter"/>
</dbReference>
<keyword evidence="11" id="KW-1185">Reference proteome</keyword>